<dbReference type="InterPro" id="IPR007241">
    <property type="entry name" value="Autophagy-rel_prot_9"/>
</dbReference>
<comment type="function">
    <text evidence="10">Phospholipid scramblase involved in autophagy. Cycles between the preautophagosomal structure/phagophore assembly site (PAS) and the cytoplasmic vesicle pool and supplies membrane for the growing autophagosome. Lipid scramblase activity plays a key role in preautophagosomal structure/phagophore assembly by distributing the phospholipids that arrive through ATG2 from the cytoplasmic to the luminal leaflet of the bilayer, thereby driving autophagosomal membrane expansion.</text>
</comment>
<dbReference type="Pfam" id="PF04109">
    <property type="entry name" value="ATG9"/>
    <property type="match status" value="1"/>
</dbReference>
<evidence type="ECO:0000256" key="11">
    <source>
        <dbReference type="SAM" id="MobiDB-lite"/>
    </source>
</evidence>
<dbReference type="PANTHER" id="PTHR13038:SF10">
    <property type="entry name" value="AUTOPHAGY-RELATED PROTEIN 9"/>
    <property type="match status" value="1"/>
</dbReference>
<keyword evidence="13" id="KW-1185">Reference proteome</keyword>
<evidence type="ECO:0000256" key="1">
    <source>
        <dbReference type="ARBA" id="ARBA00004511"/>
    </source>
</evidence>
<comment type="similarity">
    <text evidence="2 10">Belongs to the ATG9 family.</text>
</comment>
<dbReference type="AlphaFoldDB" id="H2YCX5"/>
<dbReference type="Proteomes" id="UP000007875">
    <property type="component" value="Unassembled WGS sequence"/>
</dbReference>
<dbReference type="GO" id="GO:0034045">
    <property type="term" value="C:phagophore assembly site membrane"/>
    <property type="evidence" value="ECO:0007669"/>
    <property type="project" value="UniProtKB-SubCell"/>
</dbReference>
<feature type="region of interest" description="Disordered" evidence="11">
    <location>
        <begin position="203"/>
        <end position="233"/>
    </location>
</feature>
<evidence type="ECO:0000313" key="13">
    <source>
        <dbReference type="Proteomes" id="UP000007875"/>
    </source>
</evidence>
<evidence type="ECO:0000256" key="2">
    <source>
        <dbReference type="ARBA" id="ARBA00006185"/>
    </source>
</evidence>
<name>H2YCX5_CIOSA</name>
<reference evidence="13" key="1">
    <citation type="submission" date="2003-08" db="EMBL/GenBank/DDBJ databases">
        <authorList>
            <person name="Birren B."/>
            <person name="Nusbaum C."/>
            <person name="Abebe A."/>
            <person name="Abouelleil A."/>
            <person name="Adekoya E."/>
            <person name="Ait-zahra M."/>
            <person name="Allen N."/>
            <person name="Allen T."/>
            <person name="An P."/>
            <person name="Anderson M."/>
            <person name="Anderson S."/>
            <person name="Arachchi H."/>
            <person name="Armbruster J."/>
            <person name="Bachantsang P."/>
            <person name="Baldwin J."/>
            <person name="Barry A."/>
            <person name="Bayul T."/>
            <person name="Blitshsteyn B."/>
            <person name="Bloom T."/>
            <person name="Blye J."/>
            <person name="Boguslavskiy L."/>
            <person name="Borowsky M."/>
            <person name="Boukhgalter B."/>
            <person name="Brunache A."/>
            <person name="Butler J."/>
            <person name="Calixte N."/>
            <person name="Calvo S."/>
            <person name="Camarata J."/>
            <person name="Campo K."/>
            <person name="Chang J."/>
            <person name="Cheshatsang Y."/>
            <person name="Citroen M."/>
            <person name="Collymore A."/>
            <person name="Considine T."/>
            <person name="Cook A."/>
            <person name="Cooke P."/>
            <person name="Corum B."/>
            <person name="Cuomo C."/>
            <person name="David R."/>
            <person name="Dawoe T."/>
            <person name="Degray S."/>
            <person name="Dodge S."/>
            <person name="Dooley K."/>
            <person name="Dorje P."/>
            <person name="Dorjee K."/>
            <person name="Dorris L."/>
            <person name="Duffey N."/>
            <person name="Dupes A."/>
            <person name="Elkins T."/>
            <person name="Engels R."/>
            <person name="Erickson J."/>
            <person name="Farina A."/>
            <person name="Faro S."/>
            <person name="Ferreira P."/>
            <person name="Fischer H."/>
            <person name="Fitzgerald M."/>
            <person name="Foley K."/>
            <person name="Gage D."/>
            <person name="Galagan J."/>
            <person name="Gearin G."/>
            <person name="Gnerre S."/>
            <person name="Gnirke A."/>
            <person name="Goyette A."/>
            <person name="Graham J."/>
            <person name="Grandbois E."/>
            <person name="Gyaltsen K."/>
            <person name="Hafez N."/>
            <person name="Hagopian D."/>
            <person name="Hagos B."/>
            <person name="Hall J."/>
            <person name="Hatcher B."/>
            <person name="Heller A."/>
            <person name="Higgins H."/>
            <person name="Honan T."/>
            <person name="Horn A."/>
            <person name="Houde N."/>
            <person name="Hughes L."/>
            <person name="Hulme W."/>
            <person name="Husby E."/>
            <person name="Iliev I."/>
            <person name="Jaffe D."/>
            <person name="Jones C."/>
            <person name="Kamal M."/>
            <person name="Kamat A."/>
            <person name="Kamvysselis M."/>
            <person name="Karlsson E."/>
            <person name="Kells C."/>
            <person name="Kieu A."/>
            <person name="Kisner P."/>
            <person name="Kodira C."/>
            <person name="Kulbokas E."/>
            <person name="Labutti K."/>
            <person name="Lama D."/>
            <person name="Landers T."/>
            <person name="Leger J."/>
            <person name="Levine S."/>
            <person name="Lewis D."/>
            <person name="Lewis T."/>
            <person name="Lindblad-toh K."/>
            <person name="Liu X."/>
            <person name="Lokyitsang T."/>
            <person name="Lokyitsang Y."/>
            <person name="Lucien O."/>
            <person name="Lui A."/>
            <person name="Ma L.J."/>
            <person name="Mabbitt R."/>
            <person name="Macdonald J."/>
            <person name="Maclean C."/>
            <person name="Major J."/>
            <person name="Manning J."/>
            <person name="Marabella R."/>
            <person name="Maru K."/>
            <person name="Matthews C."/>
            <person name="Mauceli E."/>
            <person name="Mccarthy M."/>
            <person name="Mcdonough S."/>
            <person name="Mcghee T."/>
            <person name="Meldrim J."/>
            <person name="Meneus L."/>
            <person name="Mesirov J."/>
            <person name="Mihalev A."/>
            <person name="Mihova T."/>
            <person name="Mikkelsen T."/>
            <person name="Mlenga V."/>
            <person name="Moru K."/>
            <person name="Mozes J."/>
            <person name="Mulrain L."/>
            <person name="Munson G."/>
            <person name="Naylor J."/>
            <person name="Newes C."/>
            <person name="Nguyen C."/>
            <person name="Nguyen N."/>
            <person name="Nguyen T."/>
            <person name="Nicol R."/>
            <person name="Nielsen C."/>
            <person name="Nizzari M."/>
            <person name="Norbu C."/>
            <person name="Norbu N."/>
            <person name="O'donnell P."/>
            <person name="Okoawo O."/>
            <person name="O'leary S."/>
            <person name="Omotosho B."/>
            <person name="O'neill K."/>
            <person name="Osman S."/>
            <person name="Parker S."/>
            <person name="Perrin D."/>
            <person name="Phunkhang P."/>
            <person name="Piqani B."/>
            <person name="Purcell S."/>
            <person name="Rachupka T."/>
            <person name="Ramasamy U."/>
            <person name="Rameau R."/>
            <person name="Ray V."/>
            <person name="Raymond C."/>
            <person name="Retta R."/>
            <person name="Richardson S."/>
            <person name="Rise C."/>
            <person name="Rodriguez J."/>
            <person name="Rogers J."/>
            <person name="Rogov P."/>
            <person name="Rutman M."/>
            <person name="Schupbach R."/>
            <person name="Seaman C."/>
            <person name="Settipalli S."/>
            <person name="Sharpe T."/>
            <person name="Sheridan J."/>
            <person name="Sherpa N."/>
            <person name="Shi J."/>
            <person name="Smirnov S."/>
            <person name="Smith C."/>
            <person name="Sougnez C."/>
            <person name="Spencer B."/>
            <person name="Stalker J."/>
            <person name="Stange-thomann N."/>
            <person name="Stavropoulos S."/>
            <person name="Stetson K."/>
            <person name="Stone C."/>
            <person name="Stone S."/>
            <person name="Stubbs M."/>
            <person name="Talamas J."/>
            <person name="Tchuinga P."/>
            <person name="Tenzing P."/>
            <person name="Tesfaye S."/>
            <person name="Theodore J."/>
            <person name="Thoulutsang Y."/>
            <person name="Topham K."/>
            <person name="Towey S."/>
            <person name="Tsamla T."/>
            <person name="Tsomo N."/>
            <person name="Vallee D."/>
            <person name="Vassiliev H."/>
            <person name="Venkataraman V."/>
            <person name="Vinson J."/>
            <person name="Vo A."/>
            <person name="Wade C."/>
            <person name="Wang S."/>
            <person name="Wangchuk T."/>
            <person name="Wangdi T."/>
            <person name="Whittaker C."/>
            <person name="Wilkinson J."/>
            <person name="Wu Y."/>
            <person name="Wyman D."/>
            <person name="Yadav S."/>
            <person name="Yang S."/>
            <person name="Yang X."/>
            <person name="Yeager S."/>
            <person name="Yee E."/>
            <person name="Young G."/>
            <person name="Zainoun J."/>
            <person name="Zembeck L."/>
            <person name="Zimmer A."/>
            <person name="Zody M."/>
            <person name="Lander E."/>
        </authorList>
    </citation>
    <scope>NUCLEOTIDE SEQUENCE [LARGE SCALE GENOMIC DNA]</scope>
</reference>
<dbReference type="GO" id="GO:0034497">
    <property type="term" value="P:protein localization to phagophore assembly site"/>
    <property type="evidence" value="ECO:0007669"/>
    <property type="project" value="TreeGrafter"/>
</dbReference>
<keyword evidence="7 10" id="KW-0072">Autophagy</keyword>
<evidence type="ECO:0000313" key="12">
    <source>
        <dbReference type="Ensembl" id="ENSCSAVP00000003173.1"/>
    </source>
</evidence>
<proteinExistence type="inferred from homology"/>
<dbReference type="GO" id="GO:0005776">
    <property type="term" value="C:autophagosome"/>
    <property type="evidence" value="ECO:0007669"/>
    <property type="project" value="TreeGrafter"/>
</dbReference>
<evidence type="ECO:0000256" key="5">
    <source>
        <dbReference type="ARBA" id="ARBA00022692"/>
    </source>
</evidence>
<evidence type="ECO:0000256" key="6">
    <source>
        <dbReference type="ARBA" id="ARBA00022989"/>
    </source>
</evidence>
<protein>
    <recommendedName>
        <fullName evidence="3 10">Autophagy-related protein 9</fullName>
    </recommendedName>
</protein>
<keyword evidence="8 10" id="KW-0445">Lipid transport</keyword>
<feature type="compositionally biased region" description="Basic and acidic residues" evidence="11">
    <location>
        <begin position="408"/>
        <end position="417"/>
    </location>
</feature>
<dbReference type="GO" id="GO:0034727">
    <property type="term" value="P:piecemeal microautophagy of the nucleus"/>
    <property type="evidence" value="ECO:0007669"/>
    <property type="project" value="TreeGrafter"/>
</dbReference>
<dbReference type="GO" id="GO:0006869">
    <property type="term" value="P:lipid transport"/>
    <property type="evidence" value="ECO:0007669"/>
    <property type="project" value="UniProtKB-KW"/>
</dbReference>
<evidence type="ECO:0000256" key="7">
    <source>
        <dbReference type="ARBA" id="ARBA00023006"/>
    </source>
</evidence>
<sequence length="438" mass="48300">MRHVVAQVHYAPDSWRGQAHTYNVRDQFAQIFQYKAAFVIEELLSPIITPLVLIFWMRGKSHEIVDFFRNYTVDIAGVGDVCSFAQLNVNKHGDPQWQTESSHKPSFKDQADDGKTELSLMHFAITNPKWVPPPEESHLLESFKAHAQRDAEGIADARAIQNPLLASLRSLGSVDMLPTSVLMSGYGSQFPTLQSSIGYRKYDDSQGPSTAQQHQQAGVFRGLSSSEGPMGGATDGLLSSVIQRQQDQQPPSLANVPLDCSFRATGYGQMNVAERAREMASLEMSVGALYMHELHHQRLNLRHERMMWETIPDDVSSCQGDPTQYPNMTSQRLNLGSQPLGSGYKSTGLSRDDVFGKPPANEVTGASAFSADRQMAHADQPFISMDVRQPLVAPEDSASDSDAAPQEFHLHDNHSDVEGNSLVPRSEPSTSGQQPPRA</sequence>
<keyword evidence="9" id="KW-0472">Membrane</keyword>
<feature type="compositionally biased region" description="Polar residues" evidence="11">
    <location>
        <begin position="334"/>
        <end position="349"/>
    </location>
</feature>
<dbReference type="HOGENOM" id="CLU_625492_0_0_1"/>
<reference evidence="12" key="2">
    <citation type="submission" date="2025-08" db="UniProtKB">
        <authorList>
            <consortium name="Ensembl"/>
        </authorList>
    </citation>
    <scope>IDENTIFICATION</scope>
</reference>
<evidence type="ECO:0000256" key="10">
    <source>
        <dbReference type="RuleBase" id="RU364027"/>
    </source>
</evidence>
<evidence type="ECO:0000256" key="4">
    <source>
        <dbReference type="ARBA" id="ARBA00022448"/>
    </source>
</evidence>
<evidence type="ECO:0000256" key="8">
    <source>
        <dbReference type="ARBA" id="ARBA00023055"/>
    </source>
</evidence>
<feature type="region of interest" description="Disordered" evidence="11">
    <location>
        <begin position="334"/>
        <end position="371"/>
    </location>
</feature>
<dbReference type="PANTHER" id="PTHR13038">
    <property type="entry name" value="APG9 AUTOPHAGY 9"/>
    <property type="match status" value="1"/>
</dbReference>
<keyword evidence="4 10" id="KW-0813">Transport</keyword>
<dbReference type="GO" id="GO:0000422">
    <property type="term" value="P:autophagy of mitochondrion"/>
    <property type="evidence" value="ECO:0007669"/>
    <property type="project" value="TreeGrafter"/>
</dbReference>
<dbReference type="GeneTree" id="ENSGT00390000014839"/>
<comment type="subcellular location">
    <subcellularLocation>
        <location evidence="1 10">Preautophagosomal structure membrane</location>
        <topology evidence="1 10">Multi-pass membrane protein</topology>
    </subcellularLocation>
</comment>
<reference evidence="12" key="3">
    <citation type="submission" date="2025-09" db="UniProtKB">
        <authorList>
            <consortium name="Ensembl"/>
        </authorList>
    </citation>
    <scope>IDENTIFICATION</scope>
</reference>
<feature type="region of interest" description="Disordered" evidence="11">
    <location>
        <begin position="390"/>
        <end position="438"/>
    </location>
</feature>
<organism evidence="12 13">
    <name type="scientific">Ciona savignyi</name>
    <name type="common">Pacific transparent sea squirt</name>
    <dbReference type="NCBI Taxonomy" id="51511"/>
    <lineage>
        <taxon>Eukaryota</taxon>
        <taxon>Metazoa</taxon>
        <taxon>Chordata</taxon>
        <taxon>Tunicata</taxon>
        <taxon>Ascidiacea</taxon>
        <taxon>Phlebobranchia</taxon>
        <taxon>Cionidae</taxon>
        <taxon>Ciona</taxon>
    </lineage>
</organism>
<keyword evidence="6" id="KW-1133">Transmembrane helix</keyword>
<accession>H2YCX5</accession>
<evidence type="ECO:0000256" key="9">
    <source>
        <dbReference type="ARBA" id="ARBA00023136"/>
    </source>
</evidence>
<feature type="compositionally biased region" description="Polar residues" evidence="11">
    <location>
        <begin position="427"/>
        <end position="438"/>
    </location>
</feature>
<keyword evidence="5" id="KW-0812">Transmembrane</keyword>
<feature type="compositionally biased region" description="Polar residues" evidence="11">
    <location>
        <begin position="206"/>
        <end position="216"/>
    </location>
</feature>
<evidence type="ECO:0000256" key="3">
    <source>
        <dbReference type="ARBA" id="ARBA00018074"/>
    </source>
</evidence>
<dbReference type="Ensembl" id="ENSCSAVT00000003222.1">
    <property type="protein sequence ID" value="ENSCSAVP00000003173.1"/>
    <property type="gene ID" value="ENSCSAVG00000001887.1"/>
</dbReference>
<dbReference type="GO" id="GO:0061709">
    <property type="term" value="P:reticulophagy"/>
    <property type="evidence" value="ECO:0007669"/>
    <property type="project" value="TreeGrafter"/>
</dbReference>